<accession>A0A4Y2B9N8</accession>
<name>A0A4Y2B9N8_ARAVE</name>
<proteinExistence type="predicted"/>
<reference evidence="1 2" key="1">
    <citation type="journal article" date="2019" name="Sci. Rep.">
        <title>Orb-weaving spider Araneus ventricosus genome elucidates the spidroin gene catalogue.</title>
        <authorList>
            <person name="Kono N."/>
            <person name="Nakamura H."/>
            <person name="Ohtoshi R."/>
            <person name="Moran D.A.P."/>
            <person name="Shinohara A."/>
            <person name="Yoshida Y."/>
            <person name="Fujiwara M."/>
            <person name="Mori M."/>
            <person name="Tomita M."/>
            <person name="Arakawa K."/>
        </authorList>
    </citation>
    <scope>NUCLEOTIDE SEQUENCE [LARGE SCALE GENOMIC DNA]</scope>
</reference>
<keyword evidence="2" id="KW-1185">Reference proteome</keyword>
<evidence type="ECO:0000313" key="2">
    <source>
        <dbReference type="Proteomes" id="UP000499080"/>
    </source>
</evidence>
<evidence type="ECO:0000313" key="1">
    <source>
        <dbReference type="EMBL" id="GBL88748.1"/>
    </source>
</evidence>
<dbReference type="EMBL" id="BGPR01000062">
    <property type="protein sequence ID" value="GBL88748.1"/>
    <property type="molecule type" value="Genomic_DNA"/>
</dbReference>
<gene>
    <name evidence="1" type="ORF">AVEN_158885_1</name>
</gene>
<organism evidence="1 2">
    <name type="scientific">Araneus ventricosus</name>
    <name type="common">Orbweaver spider</name>
    <name type="synonym">Epeira ventricosa</name>
    <dbReference type="NCBI Taxonomy" id="182803"/>
    <lineage>
        <taxon>Eukaryota</taxon>
        <taxon>Metazoa</taxon>
        <taxon>Ecdysozoa</taxon>
        <taxon>Arthropoda</taxon>
        <taxon>Chelicerata</taxon>
        <taxon>Arachnida</taxon>
        <taxon>Araneae</taxon>
        <taxon>Araneomorphae</taxon>
        <taxon>Entelegynae</taxon>
        <taxon>Araneoidea</taxon>
        <taxon>Araneidae</taxon>
        <taxon>Araneus</taxon>
    </lineage>
</organism>
<dbReference type="AlphaFoldDB" id="A0A4Y2B9N8"/>
<comment type="caution">
    <text evidence="1">The sequence shown here is derived from an EMBL/GenBank/DDBJ whole genome shotgun (WGS) entry which is preliminary data.</text>
</comment>
<dbReference type="Proteomes" id="UP000499080">
    <property type="component" value="Unassembled WGS sequence"/>
</dbReference>
<protein>
    <submittedName>
        <fullName evidence="1">Uncharacterized protein</fullName>
    </submittedName>
</protein>
<sequence length="119" mass="13222">MKFIRVLRFSGESVLEDIILQVGVCFSRLDHLLPQFLGVVAADGQVNCCSTLPAVILVSAYEVQYFLITSEWTKLIEEQGFFSASLLGSEGGLRNNELNPSPRCRGILVFLPISKQLFI</sequence>